<organism evidence="2 3">
    <name type="scientific">Mucilaginibacter angelicae</name>
    <dbReference type="NCBI Taxonomy" id="869718"/>
    <lineage>
        <taxon>Bacteria</taxon>
        <taxon>Pseudomonadati</taxon>
        <taxon>Bacteroidota</taxon>
        <taxon>Sphingobacteriia</taxon>
        <taxon>Sphingobacteriales</taxon>
        <taxon>Sphingobacteriaceae</taxon>
        <taxon>Mucilaginibacter</taxon>
    </lineage>
</organism>
<accession>A0ABV6L1Z0</accession>
<name>A0ABV6L1Z0_9SPHI</name>
<dbReference type="CDD" id="cd00102">
    <property type="entry name" value="IPT"/>
    <property type="match status" value="1"/>
</dbReference>
<feature type="domain" description="IPT/TIG" evidence="1">
    <location>
        <begin position="133"/>
        <end position="200"/>
    </location>
</feature>
<dbReference type="Pfam" id="PF01833">
    <property type="entry name" value="TIG"/>
    <property type="match status" value="2"/>
</dbReference>
<comment type="caution">
    <text evidence="2">The sequence shown here is derived from an EMBL/GenBank/DDBJ whole genome shotgun (WGS) entry which is preliminary data.</text>
</comment>
<gene>
    <name evidence="2" type="ORF">ACFFGT_04145</name>
</gene>
<keyword evidence="3" id="KW-1185">Reference proteome</keyword>
<dbReference type="EMBL" id="JBHLTS010000007">
    <property type="protein sequence ID" value="MFC0513372.1"/>
    <property type="molecule type" value="Genomic_DNA"/>
</dbReference>
<dbReference type="InterPro" id="IPR014756">
    <property type="entry name" value="Ig_E-set"/>
</dbReference>
<evidence type="ECO:0000259" key="1">
    <source>
        <dbReference type="Pfam" id="PF01833"/>
    </source>
</evidence>
<evidence type="ECO:0000313" key="3">
    <source>
        <dbReference type="Proteomes" id="UP001589828"/>
    </source>
</evidence>
<evidence type="ECO:0000313" key="2">
    <source>
        <dbReference type="EMBL" id="MFC0513372.1"/>
    </source>
</evidence>
<dbReference type="SUPFAM" id="SSF81296">
    <property type="entry name" value="E set domains"/>
    <property type="match status" value="2"/>
</dbReference>
<dbReference type="RefSeq" id="WP_377021240.1">
    <property type="nucleotide sequence ID" value="NZ_JBHLTS010000007.1"/>
</dbReference>
<dbReference type="Proteomes" id="UP001589828">
    <property type="component" value="Unassembled WGS sequence"/>
</dbReference>
<reference evidence="2 3" key="1">
    <citation type="submission" date="2024-09" db="EMBL/GenBank/DDBJ databases">
        <authorList>
            <person name="Sun Q."/>
            <person name="Mori K."/>
        </authorList>
    </citation>
    <scope>NUCLEOTIDE SEQUENCE [LARGE SCALE GENOMIC DNA]</scope>
    <source>
        <strain evidence="2 3">NCAIM B.02415</strain>
    </source>
</reference>
<feature type="domain" description="IPT/TIG" evidence="1">
    <location>
        <begin position="45"/>
        <end position="102"/>
    </location>
</feature>
<protein>
    <submittedName>
        <fullName evidence="2">IPT/TIG domain-containing protein</fullName>
    </submittedName>
</protein>
<dbReference type="InterPro" id="IPR013783">
    <property type="entry name" value="Ig-like_fold"/>
</dbReference>
<proteinExistence type="predicted"/>
<dbReference type="Gene3D" id="2.60.40.10">
    <property type="entry name" value="Immunoglobulins"/>
    <property type="match status" value="2"/>
</dbReference>
<dbReference type="InterPro" id="IPR002909">
    <property type="entry name" value="IPT_dom"/>
</dbReference>
<sequence length="439" mass="45818">MKKKLSSFVTITGMLLLVANIAVGQTLRKIVKQNQAVVGAPTHSPEITAFSPGTASTGQKVTIIGHYLQDVTEVKFNGVPAASVQKVSAECIIAEVGAGGSGALFVLSPRGFASIPGFVFFAGLVPAHAPGLPTISSIIPAIAGSGAKVTIVGTDFTGATAVALGGTFVKSFTVISPTTIIAVVNNGATGDVTVTTPLGTATFAGFNFSNEIEAPGTESATAGADFTIPDVGQNGLNIILTPTFIYNKIYSSKKFGITGTFWGNSFGVDSTKQKAGTKFLIPESSMIGLKIDGAYYFSGISTDDIKIGPVGEINLLWKKVSYLDTASKISTNFTPFVIHSKIGLSLLLWNANVSLSGYMNFLAIGSENDAFSNFFNTGKKSLLIYPEVNGSMVFDVGEKSNQTIKIGVDMIINNSNAKYLSGSTDKLIPYLKIGIASKL</sequence>